<accession>A0A5E4NB83</accession>
<reference evidence="1 2" key="1">
    <citation type="submission" date="2019-08" db="EMBL/GenBank/DDBJ databases">
        <authorList>
            <person name="Alioto T."/>
            <person name="Alioto T."/>
            <person name="Gomez Garrido J."/>
        </authorList>
    </citation>
    <scope>NUCLEOTIDE SEQUENCE [LARGE SCALE GENOMIC DNA]</scope>
</reference>
<gene>
    <name evidence="1" type="ORF">CINCED_3A001739</name>
</gene>
<keyword evidence="2" id="KW-1185">Reference proteome</keyword>
<evidence type="ECO:0000313" key="2">
    <source>
        <dbReference type="Proteomes" id="UP000325440"/>
    </source>
</evidence>
<evidence type="ECO:0008006" key="3">
    <source>
        <dbReference type="Google" id="ProtNLM"/>
    </source>
</evidence>
<proteinExistence type="predicted"/>
<dbReference type="Proteomes" id="UP000325440">
    <property type="component" value="Unassembled WGS sequence"/>
</dbReference>
<dbReference type="EMBL" id="CABPRJ010001937">
    <property type="protein sequence ID" value="VVC42101.1"/>
    <property type="molecule type" value="Genomic_DNA"/>
</dbReference>
<organism evidence="1 2">
    <name type="scientific">Cinara cedri</name>
    <dbReference type="NCBI Taxonomy" id="506608"/>
    <lineage>
        <taxon>Eukaryota</taxon>
        <taxon>Metazoa</taxon>
        <taxon>Ecdysozoa</taxon>
        <taxon>Arthropoda</taxon>
        <taxon>Hexapoda</taxon>
        <taxon>Insecta</taxon>
        <taxon>Pterygota</taxon>
        <taxon>Neoptera</taxon>
        <taxon>Paraneoptera</taxon>
        <taxon>Hemiptera</taxon>
        <taxon>Sternorrhyncha</taxon>
        <taxon>Aphidomorpha</taxon>
        <taxon>Aphidoidea</taxon>
        <taxon>Aphididae</taxon>
        <taxon>Lachninae</taxon>
        <taxon>Cinara</taxon>
    </lineage>
</organism>
<protein>
    <recommendedName>
        <fullName evidence="3">BESS domain-containing protein</fullName>
    </recommendedName>
</protein>
<name>A0A5E4NB83_9HEMI</name>
<sequence length="113" mass="12978">MVSFQSPSIDIQQLTLSESPSKPSKASNVTKKKSSFKREISTTYVDTKFMDFLLAKTARLSTPKERFPSKIASIKSFLDRLIPELEPLTVQQLKTFRHRIFQLIDEITQPTPF</sequence>
<dbReference type="AlphaFoldDB" id="A0A5E4NB83"/>
<evidence type="ECO:0000313" key="1">
    <source>
        <dbReference type="EMBL" id="VVC42101.1"/>
    </source>
</evidence>
<dbReference type="OrthoDB" id="6626055at2759"/>